<sequence length="313" mass="34412">MMWMWILGLVAVLVAAGAVFVWLLTRKAQSPRQLPNENKPGVPYEEVGWTSGGQPIRGWFLPQPNASASEPGPAIVVAHGWGSNRSRVLRYAGPLHEAGFAVLLYDVRAHGDSGPHRAPSGLLFYQDIEAAIAWLNRRPDVDAARIGVLGHSLGAFGAVLALDAGVPIAALVTDAMPVRFATMVEAELRRRRLPAFPLAQMIPQVMVWRSGIPRRVMKRADPARILADNARGRRVPTLHIHSRGDDFIPPTELDHVLSRTPTLSHLFVDVEGHSASERDPAFWGTVIPFFRNQLSAQKKAGLQAIRPQAQRLY</sequence>
<proteinExistence type="predicted"/>
<dbReference type="AlphaFoldDB" id="A0A7X0VF80"/>
<dbReference type="PANTHER" id="PTHR22946:SF9">
    <property type="entry name" value="POLYKETIDE TRANSFERASE AF380"/>
    <property type="match status" value="1"/>
</dbReference>
<evidence type="ECO:0000313" key="4">
    <source>
        <dbReference type="Proteomes" id="UP000547209"/>
    </source>
</evidence>
<organism evidence="3 4">
    <name type="scientific">Cohnella nanjingensis</name>
    <dbReference type="NCBI Taxonomy" id="1387779"/>
    <lineage>
        <taxon>Bacteria</taxon>
        <taxon>Bacillati</taxon>
        <taxon>Bacillota</taxon>
        <taxon>Bacilli</taxon>
        <taxon>Bacillales</taxon>
        <taxon>Paenibacillaceae</taxon>
        <taxon>Cohnella</taxon>
    </lineage>
</organism>
<dbReference type="GO" id="GO:0052689">
    <property type="term" value="F:carboxylic ester hydrolase activity"/>
    <property type="evidence" value="ECO:0007669"/>
    <property type="project" value="UniProtKB-ARBA"/>
</dbReference>
<dbReference type="SUPFAM" id="SSF53474">
    <property type="entry name" value="alpha/beta-Hydrolases"/>
    <property type="match status" value="1"/>
</dbReference>
<dbReference type="PANTHER" id="PTHR22946">
    <property type="entry name" value="DIENELACTONE HYDROLASE DOMAIN-CONTAINING PROTEIN-RELATED"/>
    <property type="match status" value="1"/>
</dbReference>
<comment type="caution">
    <text evidence="3">The sequence shown here is derived from an EMBL/GenBank/DDBJ whole genome shotgun (WGS) entry which is preliminary data.</text>
</comment>
<dbReference type="EMBL" id="JACJVP010000023">
    <property type="protein sequence ID" value="MBB6671767.1"/>
    <property type="molecule type" value="Genomic_DNA"/>
</dbReference>
<reference evidence="3 4" key="1">
    <citation type="submission" date="2020-08" db="EMBL/GenBank/DDBJ databases">
        <title>Cohnella phylogeny.</title>
        <authorList>
            <person name="Dunlap C."/>
        </authorList>
    </citation>
    <scope>NUCLEOTIDE SEQUENCE [LARGE SCALE GENOMIC DNA]</scope>
    <source>
        <strain evidence="3 4">DSM 28246</strain>
    </source>
</reference>
<keyword evidence="4" id="KW-1185">Reference proteome</keyword>
<dbReference type="Pfam" id="PF12146">
    <property type="entry name" value="Hydrolase_4"/>
    <property type="match status" value="1"/>
</dbReference>
<dbReference type="Gene3D" id="3.40.50.1820">
    <property type="entry name" value="alpha/beta hydrolase"/>
    <property type="match status" value="1"/>
</dbReference>
<dbReference type="InterPro" id="IPR029058">
    <property type="entry name" value="AB_hydrolase_fold"/>
</dbReference>
<evidence type="ECO:0000313" key="3">
    <source>
        <dbReference type="EMBL" id="MBB6671767.1"/>
    </source>
</evidence>
<evidence type="ECO:0000259" key="2">
    <source>
        <dbReference type="Pfam" id="PF12146"/>
    </source>
</evidence>
<evidence type="ECO:0000256" key="1">
    <source>
        <dbReference type="ARBA" id="ARBA00022801"/>
    </source>
</evidence>
<dbReference type="Proteomes" id="UP000547209">
    <property type="component" value="Unassembled WGS sequence"/>
</dbReference>
<gene>
    <name evidence="3" type="ORF">H7C19_13835</name>
</gene>
<accession>A0A7X0VF80</accession>
<dbReference type="InterPro" id="IPR050261">
    <property type="entry name" value="FrsA_esterase"/>
</dbReference>
<name>A0A7X0VF80_9BACL</name>
<feature type="domain" description="Serine aminopeptidase S33" evidence="2">
    <location>
        <begin position="71"/>
        <end position="175"/>
    </location>
</feature>
<dbReference type="InterPro" id="IPR022742">
    <property type="entry name" value="Hydrolase_4"/>
</dbReference>
<keyword evidence="1 3" id="KW-0378">Hydrolase</keyword>
<protein>
    <submittedName>
        <fullName evidence="3">Alpha/beta fold hydrolase</fullName>
    </submittedName>
</protein>